<dbReference type="GO" id="GO:0043325">
    <property type="term" value="F:phosphatidylinositol-3,4-bisphosphate binding"/>
    <property type="evidence" value="ECO:0007669"/>
    <property type="project" value="TreeGrafter"/>
</dbReference>
<keyword evidence="3" id="KW-0963">Cytoplasm</keyword>
<dbReference type="Pfam" id="PF07651">
    <property type="entry name" value="ANTH"/>
    <property type="match status" value="1"/>
</dbReference>
<dbReference type="FunFam" id="1.25.40.90:FF:000012">
    <property type="entry name" value="Huntingtin interacting protein 1-related"/>
    <property type="match status" value="1"/>
</dbReference>
<name>A0A4U5M618_STECR</name>
<evidence type="ECO:0000256" key="5">
    <source>
        <dbReference type="SAM" id="Coils"/>
    </source>
</evidence>
<keyword evidence="9" id="KW-1185">Reference proteome</keyword>
<dbReference type="GO" id="GO:0080025">
    <property type="term" value="F:phosphatidylinositol-3,5-bisphosphate binding"/>
    <property type="evidence" value="ECO:0007669"/>
    <property type="project" value="TreeGrafter"/>
</dbReference>
<dbReference type="CDD" id="cd17006">
    <property type="entry name" value="ANTH_N_HIP1_like"/>
    <property type="match status" value="1"/>
</dbReference>
<dbReference type="GO" id="GO:0032051">
    <property type="term" value="F:clathrin light chain binding"/>
    <property type="evidence" value="ECO:0007669"/>
    <property type="project" value="TreeGrafter"/>
</dbReference>
<evidence type="ECO:0000256" key="4">
    <source>
        <dbReference type="ARBA" id="ARBA00023203"/>
    </source>
</evidence>
<accession>A0A4U5M618</accession>
<evidence type="ECO:0000256" key="3">
    <source>
        <dbReference type="ARBA" id="ARBA00022490"/>
    </source>
</evidence>
<feature type="coiled-coil region" evidence="5">
    <location>
        <begin position="338"/>
        <end position="433"/>
    </location>
</feature>
<dbReference type="PANTHER" id="PTHR10407:SF15">
    <property type="entry name" value="HUNTINGTIN INTERACTING PROTEIN 1"/>
    <property type="match status" value="1"/>
</dbReference>
<comment type="similarity">
    <text evidence="2">Belongs to the SLA2 family.</text>
</comment>
<dbReference type="GO" id="GO:0030136">
    <property type="term" value="C:clathrin-coated vesicle"/>
    <property type="evidence" value="ECO:0007669"/>
    <property type="project" value="TreeGrafter"/>
</dbReference>
<dbReference type="STRING" id="34508.A0A4U5M618"/>
<dbReference type="AlphaFoldDB" id="A0A4U5M618"/>
<comment type="caution">
    <text evidence="8">The sequence shown here is derived from an EMBL/GenBank/DDBJ whole genome shotgun (WGS) entry which is preliminary data.</text>
</comment>
<dbReference type="GO" id="GO:0007015">
    <property type="term" value="P:actin filament organization"/>
    <property type="evidence" value="ECO:0007669"/>
    <property type="project" value="TreeGrafter"/>
</dbReference>
<dbReference type="FunFam" id="1.20.1410.10:FF:000006">
    <property type="entry name" value="Huntingtin interacting protein"/>
    <property type="match status" value="1"/>
</dbReference>
<dbReference type="GO" id="GO:0006897">
    <property type="term" value="P:endocytosis"/>
    <property type="evidence" value="ECO:0007669"/>
    <property type="project" value="InterPro"/>
</dbReference>
<dbReference type="GO" id="GO:0048268">
    <property type="term" value="P:clathrin coat assembly"/>
    <property type="evidence" value="ECO:0007669"/>
    <property type="project" value="TreeGrafter"/>
</dbReference>
<reference evidence="8 9" key="1">
    <citation type="journal article" date="2015" name="Genome Biol.">
        <title>Comparative genomics of Steinernema reveals deeply conserved gene regulatory networks.</title>
        <authorList>
            <person name="Dillman A.R."/>
            <person name="Macchietto M."/>
            <person name="Porter C.F."/>
            <person name="Rogers A."/>
            <person name="Williams B."/>
            <person name="Antoshechkin I."/>
            <person name="Lee M.M."/>
            <person name="Goodwin Z."/>
            <person name="Lu X."/>
            <person name="Lewis E.E."/>
            <person name="Goodrich-Blair H."/>
            <person name="Stock S.P."/>
            <person name="Adams B.J."/>
            <person name="Sternberg P.W."/>
            <person name="Mortazavi A."/>
        </authorList>
    </citation>
    <scope>NUCLEOTIDE SEQUENCE [LARGE SCALE GENOMIC DNA]</scope>
    <source>
        <strain evidence="8 9">ALL</strain>
    </source>
</reference>
<dbReference type="PANTHER" id="PTHR10407">
    <property type="entry name" value="HUNTINGTIN INTERACTING PROTEIN 1"/>
    <property type="match status" value="1"/>
</dbReference>
<dbReference type="InterPro" id="IPR030224">
    <property type="entry name" value="Sla2_fam"/>
</dbReference>
<evidence type="ECO:0000259" key="7">
    <source>
        <dbReference type="PROSITE" id="PS50945"/>
    </source>
</evidence>
<protein>
    <recommendedName>
        <fullName evidence="10">I/LWEQ domain-containing protein</fullName>
    </recommendedName>
</protein>
<comment type="subcellular location">
    <subcellularLocation>
        <location evidence="1">Cytoplasm</location>
    </subcellularLocation>
</comment>
<dbReference type="InterPro" id="IPR011417">
    <property type="entry name" value="ANTH_dom"/>
</dbReference>
<gene>
    <name evidence="8" type="ORF">L596_024820</name>
</gene>
<dbReference type="InterPro" id="IPR013809">
    <property type="entry name" value="ENTH"/>
</dbReference>
<evidence type="ECO:0000313" key="8">
    <source>
        <dbReference type="EMBL" id="TKR64252.1"/>
    </source>
</evidence>
<evidence type="ECO:0000256" key="2">
    <source>
        <dbReference type="ARBA" id="ARBA00010135"/>
    </source>
</evidence>
<evidence type="ECO:0000259" key="6">
    <source>
        <dbReference type="PROSITE" id="PS50942"/>
    </source>
</evidence>
<organism evidence="8 9">
    <name type="scientific">Steinernema carpocapsae</name>
    <name type="common">Entomopathogenic nematode</name>
    <dbReference type="NCBI Taxonomy" id="34508"/>
    <lineage>
        <taxon>Eukaryota</taxon>
        <taxon>Metazoa</taxon>
        <taxon>Ecdysozoa</taxon>
        <taxon>Nematoda</taxon>
        <taxon>Chromadorea</taxon>
        <taxon>Rhabditida</taxon>
        <taxon>Tylenchina</taxon>
        <taxon>Panagrolaimomorpha</taxon>
        <taxon>Strongyloidoidea</taxon>
        <taxon>Steinernematidae</taxon>
        <taxon>Steinernema</taxon>
    </lineage>
</organism>
<sequence length="929" mass="104057">MSRSSVNSMDREAFIKSQLVAVNKALNKVEAPLKQKHVRTLILGTHREKSANVFWNTVSRFQLEKNPVLTWKFCHCLHKLIRDGHRKVIEDSNRYSTRLVTLGSFWQHLRTSGYGASNTAYLKMLVSRLEFHKRNPSIPGNFNLNESQLNAVISADINDLYELAVELLDQMDDALTLQANVHDTLECLRFSSLVPQGQCLLAPLILVILDTSKLYDYLVKLLFKLHSSCPADMLSGHRERFNVIFRKTKKFYEEANSLQYFKYLVSIPTLPAQPPNFLMATDFDSYRSPQAYLHGDGASECDTPPDAQSLAEETLIDISAPEPVAVQPLQAMPCRDHRDDLIDQMRRDLEEVQAARERLLNEARQRIEQYENRLLQMQHEIEKQRQSADDAREEANRLKSAQMASTMDLGAKNQEYEKKILDKEEKFQKMKGVYGNLREEHIRALTEIGDLRKKLAEQENASMSNDDMLRQLNRRIEETERERSLVEERAQQSSSSLDELNSQLARCQIEIEDLHKAAEEAKEKHQAELVQKGRSSLEGACEAALQMMEQSLEELQNATTISYPPQLAISALKNTVEHVNKLDASVPSEQLINNVAYVGHCLAEDVVHTAAAAYTASIQHFEPVNDQCRAVADSAISAFKSIKADPESAQNSISELKSKLTELDRLCDALPTSSGDIDVEAVGSQMEDEMKRMDAAIQAAVDAIEAIQRKARENNSGIRLEVNEKILDACNALMAAIMILVARSRDVQNEIVAAGRGTASPSEFYKRNHQWTEGLLSAAQAVGVAAKVLVNSADGVVTGEGKFEHLIVAAQEIAASIAQLYVSSRVKADKDSQKLSELASATKSVNSCTANVVATVKSGQQTLSDEKMLDFSHLSLHEAKKEEMESQVKMLELEQELTQERARLAQLRKQHYHMASLVAEQNSNGNGNS</sequence>
<feature type="coiled-coil region" evidence="5">
    <location>
        <begin position="874"/>
        <end position="910"/>
    </location>
</feature>
<dbReference type="GO" id="GO:0035615">
    <property type="term" value="F:clathrin adaptor activity"/>
    <property type="evidence" value="ECO:0007669"/>
    <property type="project" value="TreeGrafter"/>
</dbReference>
<dbReference type="GO" id="GO:0051015">
    <property type="term" value="F:actin filament binding"/>
    <property type="evidence" value="ECO:0007669"/>
    <property type="project" value="TreeGrafter"/>
</dbReference>
<keyword evidence="5" id="KW-0175">Coiled coil</keyword>
<dbReference type="PROSITE" id="PS50945">
    <property type="entry name" value="I_LWEQ"/>
    <property type="match status" value="1"/>
</dbReference>
<dbReference type="Proteomes" id="UP000298663">
    <property type="component" value="Unassembled WGS sequence"/>
</dbReference>
<dbReference type="Gene3D" id="1.20.1410.10">
    <property type="entry name" value="I/LWEQ domain"/>
    <property type="match status" value="1"/>
</dbReference>
<evidence type="ECO:0000256" key="1">
    <source>
        <dbReference type="ARBA" id="ARBA00004496"/>
    </source>
</evidence>
<dbReference type="Gene3D" id="1.25.40.90">
    <property type="match status" value="1"/>
</dbReference>
<dbReference type="SMART" id="SM00307">
    <property type="entry name" value="ILWEQ"/>
    <property type="match status" value="1"/>
</dbReference>
<evidence type="ECO:0000313" key="9">
    <source>
        <dbReference type="Proteomes" id="UP000298663"/>
    </source>
</evidence>
<dbReference type="InterPro" id="IPR002558">
    <property type="entry name" value="ILWEQ_dom"/>
</dbReference>
<proteinExistence type="inferred from homology"/>
<dbReference type="InterPro" id="IPR035964">
    <property type="entry name" value="I/LWEQ_dom_sf"/>
</dbReference>
<dbReference type="EMBL" id="AZBU02000009">
    <property type="protein sequence ID" value="TKR64252.1"/>
    <property type="molecule type" value="Genomic_DNA"/>
</dbReference>
<dbReference type="PROSITE" id="PS50942">
    <property type="entry name" value="ENTH"/>
    <property type="match status" value="1"/>
</dbReference>
<feature type="domain" description="I/LWEQ" evidence="7">
    <location>
        <begin position="674"/>
        <end position="915"/>
    </location>
</feature>
<reference evidence="8 9" key="2">
    <citation type="journal article" date="2019" name="G3 (Bethesda)">
        <title>Hybrid Assembly of the Genome of the Entomopathogenic Nematode Steinernema carpocapsae Identifies the X-Chromosome.</title>
        <authorList>
            <person name="Serra L."/>
            <person name="Macchietto M."/>
            <person name="Macias-Munoz A."/>
            <person name="McGill C.J."/>
            <person name="Rodriguez I.M."/>
            <person name="Rodriguez B."/>
            <person name="Murad R."/>
            <person name="Mortazavi A."/>
        </authorList>
    </citation>
    <scope>NUCLEOTIDE SEQUENCE [LARGE SCALE GENOMIC DNA]</scope>
    <source>
        <strain evidence="8 9">ALL</strain>
    </source>
</reference>
<feature type="coiled-coil region" evidence="5">
    <location>
        <begin position="462"/>
        <end position="531"/>
    </location>
</feature>
<dbReference type="SUPFAM" id="SSF109885">
    <property type="entry name" value="I/LWEQ domain"/>
    <property type="match status" value="1"/>
</dbReference>
<dbReference type="Gene3D" id="1.20.5.1700">
    <property type="match status" value="1"/>
</dbReference>
<dbReference type="SMART" id="SM00273">
    <property type="entry name" value="ENTH"/>
    <property type="match status" value="1"/>
</dbReference>
<dbReference type="InterPro" id="IPR008942">
    <property type="entry name" value="ENTH_VHS"/>
</dbReference>
<dbReference type="Pfam" id="PF01608">
    <property type="entry name" value="I_LWEQ"/>
    <property type="match status" value="1"/>
</dbReference>
<feature type="domain" description="ENTH" evidence="6">
    <location>
        <begin position="10"/>
        <end position="139"/>
    </location>
</feature>
<evidence type="ECO:0008006" key="10">
    <source>
        <dbReference type="Google" id="ProtNLM"/>
    </source>
</evidence>
<dbReference type="OrthoDB" id="8178130at2759"/>
<keyword evidence="4" id="KW-0009">Actin-binding</keyword>
<dbReference type="SUPFAM" id="SSF48464">
    <property type="entry name" value="ENTH/VHS domain"/>
    <property type="match status" value="1"/>
</dbReference>
<dbReference type="GO" id="GO:0030864">
    <property type="term" value="C:cortical actin cytoskeleton"/>
    <property type="evidence" value="ECO:0007669"/>
    <property type="project" value="TreeGrafter"/>
</dbReference>